<keyword evidence="1" id="KW-0539">Nucleus</keyword>
<feature type="region of interest" description="Disordered" evidence="2">
    <location>
        <begin position="128"/>
        <end position="162"/>
    </location>
</feature>
<evidence type="ECO:0000256" key="1">
    <source>
        <dbReference type="ARBA" id="ARBA00023242"/>
    </source>
</evidence>
<reference evidence="3" key="2">
    <citation type="submission" date="2010-07" db="EMBL/GenBank/DDBJ databases">
        <authorList>
            <consortium name="The Broad Institute Genome Sequencing Platform"/>
            <consortium name="Broad Institute Genome Sequencing Center for Infectious Disease"/>
            <person name="Ma L.-J."/>
            <person name="Dead R."/>
            <person name="Young S."/>
            <person name="Zeng Q."/>
            <person name="Koehrsen M."/>
            <person name="Alvarado L."/>
            <person name="Berlin A."/>
            <person name="Chapman S.B."/>
            <person name="Chen Z."/>
            <person name="Freedman E."/>
            <person name="Gellesch M."/>
            <person name="Goldberg J."/>
            <person name="Griggs A."/>
            <person name="Gujja S."/>
            <person name="Heilman E.R."/>
            <person name="Heiman D."/>
            <person name="Hepburn T."/>
            <person name="Howarth C."/>
            <person name="Jen D."/>
            <person name="Larson L."/>
            <person name="Mehta T."/>
            <person name="Neiman D."/>
            <person name="Pearson M."/>
            <person name="Roberts A."/>
            <person name="Saif S."/>
            <person name="Shea T."/>
            <person name="Shenoy N."/>
            <person name="Sisk P."/>
            <person name="Stolte C."/>
            <person name="Sykes S."/>
            <person name="Walk T."/>
            <person name="White J."/>
            <person name="Yandava C."/>
            <person name="Haas B."/>
            <person name="Nusbaum C."/>
            <person name="Birren B."/>
        </authorList>
    </citation>
    <scope>NUCLEOTIDE SEQUENCE</scope>
    <source>
        <strain evidence="3">R3-111a-1</strain>
    </source>
</reference>
<feature type="compositionally biased region" description="Low complexity" evidence="2">
    <location>
        <begin position="254"/>
        <end position="264"/>
    </location>
</feature>
<dbReference type="GO" id="GO:0008270">
    <property type="term" value="F:zinc ion binding"/>
    <property type="evidence" value="ECO:0007669"/>
    <property type="project" value="InterPro"/>
</dbReference>
<dbReference type="GeneID" id="20345314"/>
<gene>
    <name evidence="4" type="primary">20345314</name>
    <name evidence="3" type="ORF">GGTG_04856</name>
</gene>
<dbReference type="EnsemblFungi" id="EJT79773">
    <property type="protein sequence ID" value="EJT79773"/>
    <property type="gene ID" value="GGTG_04856"/>
</dbReference>
<dbReference type="STRING" id="644352.J3NUA2"/>
<protein>
    <submittedName>
        <fullName evidence="3 4">Uncharacterized protein</fullName>
    </submittedName>
</protein>
<evidence type="ECO:0000313" key="4">
    <source>
        <dbReference type="EnsemblFungi" id="EJT79773"/>
    </source>
</evidence>
<dbReference type="Proteomes" id="UP000006039">
    <property type="component" value="Unassembled WGS sequence"/>
</dbReference>
<organism evidence="3">
    <name type="scientific">Gaeumannomyces tritici (strain R3-111a-1)</name>
    <name type="common">Wheat and barley take-all root rot fungus</name>
    <name type="synonym">Gaeumannomyces graminis var. tritici</name>
    <dbReference type="NCBI Taxonomy" id="644352"/>
    <lineage>
        <taxon>Eukaryota</taxon>
        <taxon>Fungi</taxon>
        <taxon>Dikarya</taxon>
        <taxon>Ascomycota</taxon>
        <taxon>Pezizomycotina</taxon>
        <taxon>Sordariomycetes</taxon>
        <taxon>Sordariomycetidae</taxon>
        <taxon>Magnaporthales</taxon>
        <taxon>Magnaporthaceae</taxon>
        <taxon>Gaeumannomyces</taxon>
    </lineage>
</organism>
<dbReference type="eggNOG" id="ENOG502RS5Y">
    <property type="taxonomic scope" value="Eukaryota"/>
</dbReference>
<feature type="region of interest" description="Disordered" evidence="2">
    <location>
        <begin position="214"/>
        <end position="264"/>
    </location>
</feature>
<proteinExistence type="predicted"/>
<feature type="compositionally biased region" description="Low complexity" evidence="2">
    <location>
        <begin position="147"/>
        <end position="159"/>
    </location>
</feature>
<dbReference type="CDD" id="cd00067">
    <property type="entry name" value="GAL4"/>
    <property type="match status" value="1"/>
</dbReference>
<feature type="compositionally biased region" description="Basic residues" evidence="2">
    <location>
        <begin position="214"/>
        <end position="224"/>
    </location>
</feature>
<keyword evidence="5" id="KW-1185">Reference proteome</keyword>
<reference evidence="4" key="4">
    <citation type="journal article" date="2015" name="G3 (Bethesda)">
        <title>Genome sequences of three phytopathogenic species of the Magnaporthaceae family of fungi.</title>
        <authorList>
            <person name="Okagaki L.H."/>
            <person name="Nunes C.C."/>
            <person name="Sailsbery J."/>
            <person name="Clay B."/>
            <person name="Brown D."/>
            <person name="John T."/>
            <person name="Oh Y."/>
            <person name="Young N."/>
            <person name="Fitzgerald M."/>
            <person name="Haas B.J."/>
            <person name="Zeng Q."/>
            <person name="Young S."/>
            <person name="Adiconis X."/>
            <person name="Fan L."/>
            <person name="Levin J.Z."/>
            <person name="Mitchell T.K."/>
            <person name="Okubara P.A."/>
            <person name="Farman M.L."/>
            <person name="Kohn L.M."/>
            <person name="Birren B."/>
            <person name="Ma L.-J."/>
            <person name="Dean R.A."/>
        </authorList>
    </citation>
    <scope>NUCLEOTIDE SEQUENCE</scope>
    <source>
        <strain evidence="4">R3-111a-1</strain>
    </source>
</reference>
<name>J3NUA2_GAET3</name>
<dbReference type="AlphaFoldDB" id="J3NUA2"/>
<evidence type="ECO:0000313" key="3">
    <source>
        <dbReference type="EMBL" id="EJT79773.1"/>
    </source>
</evidence>
<dbReference type="GO" id="GO:0000981">
    <property type="term" value="F:DNA-binding transcription factor activity, RNA polymerase II-specific"/>
    <property type="evidence" value="ECO:0007669"/>
    <property type="project" value="InterPro"/>
</dbReference>
<feature type="compositionally biased region" description="Basic and acidic residues" evidence="2">
    <location>
        <begin position="441"/>
        <end position="454"/>
    </location>
</feature>
<dbReference type="OrthoDB" id="4850804at2759"/>
<dbReference type="EMBL" id="GL385396">
    <property type="protein sequence ID" value="EJT79773.1"/>
    <property type="molecule type" value="Genomic_DNA"/>
</dbReference>
<feature type="compositionally biased region" description="Low complexity" evidence="2">
    <location>
        <begin position="128"/>
        <end position="139"/>
    </location>
</feature>
<dbReference type="RefSeq" id="XP_009220918.1">
    <property type="nucleotide sequence ID" value="XM_009222654.1"/>
</dbReference>
<dbReference type="VEuPathDB" id="FungiDB:GGTG_04856"/>
<accession>J3NUA2</accession>
<reference evidence="5" key="1">
    <citation type="submission" date="2010-07" db="EMBL/GenBank/DDBJ databases">
        <title>The genome sequence of Gaeumannomyces graminis var. tritici strain R3-111a-1.</title>
        <authorList>
            <consortium name="The Broad Institute Genome Sequencing Platform"/>
            <person name="Ma L.-J."/>
            <person name="Dead R."/>
            <person name="Young S."/>
            <person name="Zeng Q."/>
            <person name="Koehrsen M."/>
            <person name="Alvarado L."/>
            <person name="Berlin A."/>
            <person name="Chapman S.B."/>
            <person name="Chen Z."/>
            <person name="Freedman E."/>
            <person name="Gellesch M."/>
            <person name="Goldberg J."/>
            <person name="Griggs A."/>
            <person name="Gujja S."/>
            <person name="Heilman E.R."/>
            <person name="Heiman D."/>
            <person name="Hepburn T."/>
            <person name="Howarth C."/>
            <person name="Jen D."/>
            <person name="Larson L."/>
            <person name="Mehta T."/>
            <person name="Neiman D."/>
            <person name="Pearson M."/>
            <person name="Roberts A."/>
            <person name="Saif S."/>
            <person name="Shea T."/>
            <person name="Shenoy N."/>
            <person name="Sisk P."/>
            <person name="Stolte C."/>
            <person name="Sykes S."/>
            <person name="Walk T."/>
            <person name="White J."/>
            <person name="Yandava C."/>
            <person name="Haas B."/>
            <person name="Nusbaum C."/>
            <person name="Birren B."/>
        </authorList>
    </citation>
    <scope>NUCLEOTIDE SEQUENCE [LARGE SCALE GENOMIC DNA]</scope>
    <source>
        <strain evidence="5">R3-111a-1</strain>
    </source>
</reference>
<sequence>MSIHNSPQNMPVKGFTISQTTLGATLQFEPALNSAELDAMIDAYVAGSDTIQQKRATVCVEFFSYAAQTGQTNDLQLFFPVYPTAFSTESPASLSDSGCGSGFDVSPVVSDMTWDSFTMAAPATPATPATPSSAFVAPSQNRVTKPKAAGSSRKAGSRATANDFSHIPGMKILTKDGVDVTNSASRGSKTKAMREHAHLIRLLKACDSCKKKKVRCDPSHKRRASGPAPTAVEATKAKKTKSASPPVTPQAEPAAQQASFQVASAETTPFEAQLESLDSFDWEKFMQPEDDIFSLPIDYNYTLDARGFLTPSSGSSCSPSQPFTPAPAVGLASFEAHDSFAAGSLDLQAHLQQPQLPYLYNDGHTGDYVDFTLYSPASSFLDEELQEMQSTGPSPSSAFIGWSSEPAVTGHERIERQEGAENRHSPQRVRAVSPSAALDRGASDPDRPPRVPDRDDPECAGGVLGSRHANPGDANLVAAHNSLGGAGSIQTSPSIRANIATSEKASCGQDIHGCGGGGDHGDVQSQQHLLGTFSTLGPKRERKRQTVLSTTLSPDQQSWSSSVSSETILTSLSVPLAPSAPRVSQNKARRSELVNTNEIVETANAFNAGYMVALAPKMAVLAAVTLGGTEGRSTPTTAISAVMQPSSGTLPSQSSSNRFSKKQKVVSSNIQSWAMLAPLGFMLALAKHAQEASALLPIVALVAASALLQQLGSQYSVSSTQFLSSRDQSKATASGSVNGNSAKLTTQLDGLRSAASHRMSRCLRQWTAICGC</sequence>
<dbReference type="HOGENOM" id="CLU_362102_0_0_1"/>
<evidence type="ECO:0000313" key="5">
    <source>
        <dbReference type="Proteomes" id="UP000006039"/>
    </source>
</evidence>
<feature type="region of interest" description="Disordered" evidence="2">
    <location>
        <begin position="417"/>
        <end position="476"/>
    </location>
</feature>
<reference evidence="4" key="5">
    <citation type="submission" date="2018-04" db="UniProtKB">
        <authorList>
            <consortium name="EnsemblFungi"/>
        </authorList>
    </citation>
    <scope>IDENTIFICATION</scope>
    <source>
        <strain evidence="4">R3-111a-1</strain>
    </source>
</reference>
<dbReference type="InterPro" id="IPR001138">
    <property type="entry name" value="Zn2Cys6_DnaBD"/>
</dbReference>
<reference evidence="3" key="3">
    <citation type="submission" date="2010-09" db="EMBL/GenBank/DDBJ databases">
        <title>Annotation of Gaeumannomyces graminis var. tritici R3-111a-1.</title>
        <authorList>
            <consortium name="The Broad Institute Genome Sequencing Platform"/>
            <person name="Ma L.-J."/>
            <person name="Dead R."/>
            <person name="Young S.K."/>
            <person name="Zeng Q."/>
            <person name="Gargeya S."/>
            <person name="Fitzgerald M."/>
            <person name="Haas B."/>
            <person name="Abouelleil A."/>
            <person name="Alvarado L."/>
            <person name="Arachchi H.M."/>
            <person name="Berlin A."/>
            <person name="Brown A."/>
            <person name="Chapman S.B."/>
            <person name="Chen Z."/>
            <person name="Dunbar C."/>
            <person name="Freedman E."/>
            <person name="Gearin G."/>
            <person name="Gellesch M."/>
            <person name="Goldberg J."/>
            <person name="Griggs A."/>
            <person name="Gujja S."/>
            <person name="Heiman D."/>
            <person name="Howarth C."/>
            <person name="Larson L."/>
            <person name="Lui A."/>
            <person name="MacDonald P.J.P."/>
            <person name="Mehta T."/>
            <person name="Montmayeur A."/>
            <person name="Murphy C."/>
            <person name="Neiman D."/>
            <person name="Pearson M."/>
            <person name="Priest M."/>
            <person name="Roberts A."/>
            <person name="Saif S."/>
            <person name="Shea T."/>
            <person name="Shenoy N."/>
            <person name="Sisk P."/>
            <person name="Stolte C."/>
            <person name="Sykes S."/>
            <person name="Yandava C."/>
            <person name="Wortman J."/>
            <person name="Nusbaum C."/>
            <person name="Birren B."/>
        </authorList>
    </citation>
    <scope>NUCLEOTIDE SEQUENCE</scope>
    <source>
        <strain evidence="3">R3-111a-1</strain>
    </source>
</reference>
<evidence type="ECO:0000256" key="2">
    <source>
        <dbReference type="SAM" id="MobiDB-lite"/>
    </source>
</evidence>